<dbReference type="InterPro" id="IPR009050">
    <property type="entry name" value="Globin-like_sf"/>
</dbReference>
<evidence type="ECO:0000256" key="14">
    <source>
        <dbReference type="ARBA" id="ARBA00044553"/>
    </source>
</evidence>
<protein>
    <recommendedName>
        <fullName evidence="2">Myoglobin</fullName>
    </recommendedName>
    <alternativeName>
        <fullName evidence="13">Nitrite reductase MB</fullName>
    </alternativeName>
    <alternativeName>
        <fullName evidence="14">Pseudoperoxidase MB</fullName>
    </alternativeName>
</protein>
<evidence type="ECO:0000256" key="13">
    <source>
        <dbReference type="ARBA" id="ARBA00044552"/>
    </source>
</evidence>
<dbReference type="GO" id="GO:0005344">
    <property type="term" value="F:oxygen carrier activity"/>
    <property type="evidence" value="ECO:0007669"/>
    <property type="project" value="UniProtKB-KW"/>
</dbReference>
<sequence length="178" mass="19051">MLRIVILSPLTCDHSGAQSFILSSDLNTVLKMSDFDTVLKSWGSVEANYSAIGGEVLGRLFVEHPETQKHFPKFAGIAAADAAGNPAVKAHGETVLKKLGELVKAKGNHADVLKPLATSHANIHKISITNFKLISEVIVKVMAEKGLLNSAGQDAMRRVLAAVVNDIDVYYKELGFAG</sequence>
<dbReference type="GO" id="GO:0019825">
    <property type="term" value="F:oxygen binding"/>
    <property type="evidence" value="ECO:0007669"/>
    <property type="project" value="InterPro"/>
</dbReference>
<dbReference type="PROSITE" id="PS01033">
    <property type="entry name" value="GLOBIN"/>
    <property type="match status" value="1"/>
</dbReference>
<comment type="subcellular location">
    <subcellularLocation>
        <location evidence="11">Cytoplasm</location>
        <location evidence="11">Sarcoplasm</location>
    </subcellularLocation>
</comment>
<dbReference type="AlphaFoldDB" id="A0A7J6A0D5"/>
<dbReference type="PANTHER" id="PTHR47132:SF1">
    <property type="entry name" value="MYOGLOBIN"/>
    <property type="match status" value="1"/>
</dbReference>
<dbReference type="Pfam" id="PF00042">
    <property type="entry name" value="Globin"/>
    <property type="match status" value="1"/>
</dbReference>
<dbReference type="PANTHER" id="PTHR47132">
    <property type="entry name" value="MYOGLOBIN"/>
    <property type="match status" value="1"/>
</dbReference>
<evidence type="ECO:0000256" key="3">
    <source>
        <dbReference type="ARBA" id="ARBA00022448"/>
    </source>
</evidence>
<keyword evidence="4" id="KW-0963">Cytoplasm</keyword>
<evidence type="ECO:0000256" key="2">
    <source>
        <dbReference type="ARBA" id="ARBA00019044"/>
    </source>
</evidence>
<comment type="catalytic activity">
    <reaction evidence="16">
        <text>H2O2 + AH2 = A + 2 H2O</text>
        <dbReference type="Rhea" id="RHEA:30275"/>
        <dbReference type="ChEBI" id="CHEBI:13193"/>
        <dbReference type="ChEBI" id="CHEBI:15377"/>
        <dbReference type="ChEBI" id="CHEBI:16240"/>
        <dbReference type="ChEBI" id="CHEBI:17499"/>
    </reaction>
</comment>
<dbReference type="GO" id="GO:0070062">
    <property type="term" value="C:extracellular exosome"/>
    <property type="evidence" value="ECO:0007669"/>
    <property type="project" value="TreeGrafter"/>
</dbReference>
<comment type="subunit">
    <text evidence="12">Monomeric.</text>
</comment>
<evidence type="ECO:0000313" key="20">
    <source>
        <dbReference type="Proteomes" id="UP000593565"/>
    </source>
</evidence>
<evidence type="ECO:0000256" key="7">
    <source>
        <dbReference type="ARBA" id="ARBA00022723"/>
    </source>
</evidence>
<dbReference type="GO" id="GO:0016491">
    <property type="term" value="F:oxidoreductase activity"/>
    <property type="evidence" value="ECO:0007669"/>
    <property type="project" value="UniProtKB-KW"/>
</dbReference>
<dbReference type="GO" id="GO:0046872">
    <property type="term" value="F:metal ion binding"/>
    <property type="evidence" value="ECO:0007669"/>
    <property type="project" value="UniProtKB-KW"/>
</dbReference>
<evidence type="ECO:0000256" key="12">
    <source>
        <dbReference type="ARBA" id="ARBA00044514"/>
    </source>
</evidence>
<keyword evidence="7" id="KW-0479">Metal-binding</keyword>
<comment type="similarity">
    <text evidence="1 17">Belongs to the globin family.</text>
</comment>
<organism evidence="19 20">
    <name type="scientific">Ameiurus melas</name>
    <name type="common">Black bullhead</name>
    <name type="synonym">Silurus melas</name>
    <dbReference type="NCBI Taxonomy" id="219545"/>
    <lineage>
        <taxon>Eukaryota</taxon>
        <taxon>Metazoa</taxon>
        <taxon>Chordata</taxon>
        <taxon>Craniata</taxon>
        <taxon>Vertebrata</taxon>
        <taxon>Euteleostomi</taxon>
        <taxon>Actinopterygii</taxon>
        <taxon>Neopterygii</taxon>
        <taxon>Teleostei</taxon>
        <taxon>Ostariophysi</taxon>
        <taxon>Siluriformes</taxon>
        <taxon>Ictaluridae</taxon>
        <taxon>Ameiurus</taxon>
    </lineage>
</organism>
<evidence type="ECO:0000256" key="9">
    <source>
        <dbReference type="ARBA" id="ARBA00023004"/>
    </source>
</evidence>
<evidence type="ECO:0000256" key="15">
    <source>
        <dbReference type="ARBA" id="ARBA00048118"/>
    </source>
</evidence>
<dbReference type="InterPro" id="IPR002335">
    <property type="entry name" value="Myoglobin"/>
</dbReference>
<evidence type="ECO:0000256" key="1">
    <source>
        <dbReference type="ARBA" id="ARBA00008705"/>
    </source>
</evidence>
<keyword evidence="10" id="KW-0514">Muscle protein</keyword>
<comment type="caution">
    <text evidence="19">The sequence shown here is derived from an EMBL/GenBank/DDBJ whole genome shotgun (WGS) entry which is preliminary data.</text>
</comment>
<dbReference type="PRINTS" id="PR00613">
    <property type="entry name" value="MYOGLOBIN"/>
</dbReference>
<evidence type="ECO:0000256" key="6">
    <source>
        <dbReference type="ARBA" id="ARBA00022621"/>
    </source>
</evidence>
<evidence type="ECO:0000256" key="4">
    <source>
        <dbReference type="ARBA" id="ARBA00022490"/>
    </source>
</evidence>
<feature type="domain" description="Globin" evidence="18">
    <location>
        <begin position="29"/>
        <end position="172"/>
    </location>
</feature>
<keyword evidence="6 17" id="KW-0561">Oxygen transport</keyword>
<dbReference type="GO" id="GO:0020037">
    <property type="term" value="F:heme binding"/>
    <property type="evidence" value="ECO:0007669"/>
    <property type="project" value="InterPro"/>
</dbReference>
<evidence type="ECO:0000256" key="5">
    <source>
        <dbReference type="ARBA" id="ARBA00022617"/>
    </source>
</evidence>
<reference evidence="19 20" key="1">
    <citation type="submission" date="2020-02" db="EMBL/GenBank/DDBJ databases">
        <title>A chromosome-scale genome assembly of the black bullhead catfish (Ameiurus melas).</title>
        <authorList>
            <person name="Wen M."/>
            <person name="Zham M."/>
            <person name="Cabau C."/>
            <person name="Klopp C."/>
            <person name="Donnadieu C."/>
            <person name="Roques C."/>
            <person name="Bouchez O."/>
            <person name="Lampietro C."/>
            <person name="Jouanno E."/>
            <person name="Herpin A."/>
            <person name="Louis A."/>
            <person name="Berthelot C."/>
            <person name="Parey E."/>
            <person name="Roest-Crollius H."/>
            <person name="Braasch I."/>
            <person name="Postlethwait J."/>
            <person name="Robinson-Rechavi M."/>
            <person name="Echchiki A."/>
            <person name="Begum T."/>
            <person name="Montfort J."/>
            <person name="Schartl M."/>
            <person name="Bobe J."/>
            <person name="Guiguen Y."/>
        </authorList>
    </citation>
    <scope>NUCLEOTIDE SEQUENCE [LARGE SCALE GENOMIC DNA]</scope>
    <source>
        <strain evidence="19">M_S1</strain>
        <tissue evidence="19">Blood</tissue>
    </source>
</reference>
<dbReference type="EMBL" id="JAAGNN010000021">
    <property type="protein sequence ID" value="KAF4075427.1"/>
    <property type="molecule type" value="Genomic_DNA"/>
</dbReference>
<keyword evidence="3 17" id="KW-0813">Transport</keyword>
<evidence type="ECO:0000256" key="16">
    <source>
        <dbReference type="ARBA" id="ARBA00049931"/>
    </source>
</evidence>
<evidence type="ECO:0000259" key="18">
    <source>
        <dbReference type="PROSITE" id="PS01033"/>
    </source>
</evidence>
<evidence type="ECO:0000256" key="11">
    <source>
        <dbReference type="ARBA" id="ARBA00044498"/>
    </source>
</evidence>
<evidence type="ECO:0000256" key="17">
    <source>
        <dbReference type="RuleBase" id="RU000356"/>
    </source>
</evidence>
<dbReference type="Gene3D" id="6.10.140.2100">
    <property type="match status" value="1"/>
</dbReference>
<evidence type="ECO:0000256" key="8">
    <source>
        <dbReference type="ARBA" id="ARBA00023002"/>
    </source>
</evidence>
<keyword evidence="8" id="KW-0560">Oxidoreductase</keyword>
<keyword evidence="9" id="KW-0408">Iron</keyword>
<comment type="catalytic activity">
    <reaction evidence="15">
        <text>Fe(III)-heme b-[protein] + nitric oxide + H2O = Fe(II)-heme b-[protein] + nitrite + 2 H(+)</text>
        <dbReference type="Rhea" id="RHEA:77711"/>
        <dbReference type="Rhea" id="RHEA-COMP:18975"/>
        <dbReference type="Rhea" id="RHEA-COMP:18976"/>
        <dbReference type="ChEBI" id="CHEBI:15377"/>
        <dbReference type="ChEBI" id="CHEBI:15378"/>
        <dbReference type="ChEBI" id="CHEBI:16301"/>
        <dbReference type="ChEBI" id="CHEBI:16480"/>
        <dbReference type="ChEBI" id="CHEBI:55376"/>
        <dbReference type="ChEBI" id="CHEBI:60344"/>
    </reaction>
    <physiologicalReaction direction="right-to-left" evidence="15">
        <dbReference type="Rhea" id="RHEA:77713"/>
    </physiologicalReaction>
</comment>
<dbReference type="InterPro" id="IPR000971">
    <property type="entry name" value="Globin"/>
</dbReference>
<dbReference type="GO" id="GO:0016528">
    <property type="term" value="C:sarcoplasm"/>
    <property type="evidence" value="ECO:0007669"/>
    <property type="project" value="UniProtKB-SubCell"/>
</dbReference>
<evidence type="ECO:0000313" key="19">
    <source>
        <dbReference type="EMBL" id="KAF4075427.1"/>
    </source>
</evidence>
<dbReference type="Gene3D" id="6.10.140.2110">
    <property type="match status" value="1"/>
</dbReference>
<gene>
    <name evidence="19" type="ORF">AMELA_G00234460</name>
</gene>
<dbReference type="Proteomes" id="UP000593565">
    <property type="component" value="Unassembled WGS sequence"/>
</dbReference>
<name>A0A7J6A0D5_AMEME</name>
<dbReference type="SUPFAM" id="SSF46458">
    <property type="entry name" value="Globin-like"/>
    <property type="match status" value="1"/>
</dbReference>
<keyword evidence="5 17" id="KW-0349">Heme</keyword>
<proteinExistence type="inferred from homology"/>
<evidence type="ECO:0000256" key="10">
    <source>
        <dbReference type="ARBA" id="ARBA00023179"/>
    </source>
</evidence>
<accession>A0A7J6A0D5</accession>
<keyword evidence="20" id="KW-1185">Reference proteome</keyword>